<evidence type="ECO:0000313" key="2">
    <source>
        <dbReference type="Proteomes" id="UP001050808"/>
    </source>
</evidence>
<reference evidence="1" key="1">
    <citation type="submission" date="2024-05" db="EMBL/GenBank/DDBJ databases">
        <title>Whole genome shotgun sequence of Streptomyces violascens NBRC 12920.</title>
        <authorList>
            <person name="Komaki H."/>
            <person name="Tamura T."/>
        </authorList>
    </citation>
    <scope>NUCLEOTIDE SEQUENCE</scope>
    <source>
        <strain evidence="1">NBRC 12920</strain>
    </source>
</reference>
<protein>
    <submittedName>
        <fullName evidence="1">Uncharacterized protein</fullName>
    </submittedName>
</protein>
<organism evidence="1 2">
    <name type="scientific">Streptomyces violascens</name>
    <dbReference type="NCBI Taxonomy" id="67381"/>
    <lineage>
        <taxon>Bacteria</taxon>
        <taxon>Bacillati</taxon>
        <taxon>Actinomycetota</taxon>
        <taxon>Actinomycetes</taxon>
        <taxon>Kitasatosporales</taxon>
        <taxon>Streptomycetaceae</taxon>
        <taxon>Streptomyces</taxon>
    </lineage>
</organism>
<dbReference type="EMBL" id="BNDY01000002">
    <property type="protein sequence ID" value="GHI36805.1"/>
    <property type="molecule type" value="Genomic_DNA"/>
</dbReference>
<comment type="caution">
    <text evidence="1">The sequence shown here is derived from an EMBL/GenBank/DDBJ whole genome shotgun (WGS) entry which is preliminary data.</text>
</comment>
<sequence length="100" mass="10386">MDSEPNSSPATAVAVVSSAARLRVGESTSSSSWEVGRNTTNMAVVVHGPGVRTPAGLSSEVTQRLKGLDQCVNRYGPKGKSCPWGAAGSWLECRSNPAIL</sequence>
<evidence type="ECO:0000313" key="1">
    <source>
        <dbReference type="EMBL" id="GHI36805.1"/>
    </source>
</evidence>
<gene>
    <name evidence="1" type="ORF">Sviol_12130</name>
</gene>
<dbReference type="Proteomes" id="UP001050808">
    <property type="component" value="Unassembled WGS sequence"/>
</dbReference>
<name>A0ABQ3QHP6_9ACTN</name>
<keyword evidence="2" id="KW-1185">Reference proteome</keyword>
<accession>A0ABQ3QHP6</accession>
<proteinExistence type="predicted"/>